<dbReference type="Pfam" id="PF00082">
    <property type="entry name" value="Peptidase_S8"/>
    <property type="match status" value="1"/>
</dbReference>
<dbReference type="Pfam" id="PF05922">
    <property type="entry name" value="Inhibitor_I9"/>
    <property type="match status" value="1"/>
</dbReference>
<dbReference type="InterPro" id="IPR000209">
    <property type="entry name" value="Peptidase_S8/S53_dom"/>
</dbReference>
<dbReference type="AlphaFoldDB" id="A0A484KNF7"/>
<feature type="domain" description="Subtilisin-like protease fibronectin type-III" evidence="11">
    <location>
        <begin position="605"/>
        <end position="699"/>
    </location>
</feature>
<keyword evidence="4 7" id="KW-0378">Hydrolase</keyword>
<accession>A0A484KNF7</accession>
<reference evidence="12 13" key="1">
    <citation type="submission" date="2018-04" db="EMBL/GenBank/DDBJ databases">
        <authorList>
            <person name="Vogel A."/>
        </authorList>
    </citation>
    <scope>NUCLEOTIDE SEQUENCE [LARGE SCALE GENOMIC DNA]</scope>
</reference>
<feature type="domain" description="Peptidase S8/S53" evidence="8">
    <location>
        <begin position="115"/>
        <end position="553"/>
    </location>
</feature>
<keyword evidence="13" id="KW-1185">Reference proteome</keyword>
<feature type="active site" description="Charge relay system" evidence="6 7">
    <location>
        <position position="124"/>
    </location>
</feature>
<comment type="similarity">
    <text evidence="1 7">Belongs to the peptidase S8 family.</text>
</comment>
<dbReference type="Pfam" id="PF17766">
    <property type="entry name" value="fn3_6"/>
    <property type="match status" value="1"/>
</dbReference>
<organism evidence="12 13">
    <name type="scientific">Cuscuta campestris</name>
    <dbReference type="NCBI Taxonomy" id="132261"/>
    <lineage>
        <taxon>Eukaryota</taxon>
        <taxon>Viridiplantae</taxon>
        <taxon>Streptophyta</taxon>
        <taxon>Embryophyta</taxon>
        <taxon>Tracheophyta</taxon>
        <taxon>Spermatophyta</taxon>
        <taxon>Magnoliopsida</taxon>
        <taxon>eudicotyledons</taxon>
        <taxon>Gunneridae</taxon>
        <taxon>Pentapetalae</taxon>
        <taxon>asterids</taxon>
        <taxon>lamiids</taxon>
        <taxon>Solanales</taxon>
        <taxon>Convolvulaceae</taxon>
        <taxon>Cuscuteae</taxon>
        <taxon>Cuscuta</taxon>
        <taxon>Cuscuta subgen. Grammica</taxon>
        <taxon>Cuscuta sect. Cleistogrammica</taxon>
    </lineage>
</organism>
<dbReference type="Gene3D" id="3.30.70.80">
    <property type="entry name" value="Peptidase S8 propeptide/proteinase inhibitor I9"/>
    <property type="match status" value="1"/>
</dbReference>
<dbReference type="Gene3D" id="3.40.50.200">
    <property type="entry name" value="Peptidase S8/S53 domain"/>
    <property type="match status" value="1"/>
</dbReference>
<dbReference type="Gene3D" id="3.50.30.30">
    <property type="match status" value="1"/>
</dbReference>
<dbReference type="PRINTS" id="PR00723">
    <property type="entry name" value="SUBTILISIN"/>
</dbReference>
<dbReference type="OrthoDB" id="206201at2759"/>
<feature type="active site" description="Charge relay system" evidence="6 7">
    <location>
        <position position="194"/>
    </location>
</feature>
<keyword evidence="3" id="KW-0732">Signal</keyword>
<dbReference type="PROSITE" id="PS00138">
    <property type="entry name" value="SUBTILASE_SER"/>
    <property type="match status" value="1"/>
</dbReference>
<dbReference type="InterPro" id="IPR036852">
    <property type="entry name" value="Peptidase_S8/S53_dom_sf"/>
</dbReference>
<dbReference type="InterPro" id="IPR015500">
    <property type="entry name" value="Peptidase_S8_subtilisin-rel"/>
</dbReference>
<dbReference type="InterPro" id="IPR003137">
    <property type="entry name" value="PA_domain"/>
</dbReference>
<evidence type="ECO:0000256" key="2">
    <source>
        <dbReference type="ARBA" id="ARBA00022670"/>
    </source>
</evidence>
<dbReference type="InterPro" id="IPR041469">
    <property type="entry name" value="Subtilisin-like_FN3"/>
</dbReference>
<evidence type="ECO:0000313" key="13">
    <source>
        <dbReference type="Proteomes" id="UP000595140"/>
    </source>
</evidence>
<dbReference type="FunFam" id="3.40.50.200:FF:000006">
    <property type="entry name" value="Subtilisin-like protease SBT1.5"/>
    <property type="match status" value="1"/>
</dbReference>
<dbReference type="SUPFAM" id="SSF52743">
    <property type="entry name" value="Subtilisin-like"/>
    <property type="match status" value="1"/>
</dbReference>
<evidence type="ECO:0000256" key="1">
    <source>
        <dbReference type="ARBA" id="ARBA00011073"/>
    </source>
</evidence>
<evidence type="ECO:0000256" key="4">
    <source>
        <dbReference type="ARBA" id="ARBA00022801"/>
    </source>
</evidence>
<evidence type="ECO:0000256" key="7">
    <source>
        <dbReference type="PROSITE-ProRule" id="PRU01240"/>
    </source>
</evidence>
<dbReference type="InterPro" id="IPR045051">
    <property type="entry name" value="SBT"/>
</dbReference>
<evidence type="ECO:0000259" key="9">
    <source>
        <dbReference type="Pfam" id="PF02225"/>
    </source>
</evidence>
<gene>
    <name evidence="12" type="ORF">CCAM_LOCUS7270</name>
</gene>
<dbReference type="Gene3D" id="2.60.40.2310">
    <property type="match status" value="1"/>
</dbReference>
<feature type="domain" description="Inhibitor I9" evidence="10">
    <location>
        <begin position="13"/>
        <end position="90"/>
    </location>
</feature>
<evidence type="ECO:0000259" key="8">
    <source>
        <dbReference type="Pfam" id="PF00082"/>
    </source>
</evidence>
<evidence type="ECO:0000259" key="10">
    <source>
        <dbReference type="Pfam" id="PF05922"/>
    </source>
</evidence>
<dbReference type="GO" id="GO:0006508">
    <property type="term" value="P:proteolysis"/>
    <property type="evidence" value="ECO:0007669"/>
    <property type="project" value="UniProtKB-KW"/>
</dbReference>
<keyword evidence="5 7" id="KW-0720">Serine protease</keyword>
<dbReference type="EMBL" id="OOIL02000462">
    <property type="protein sequence ID" value="VFQ65494.1"/>
    <property type="molecule type" value="Genomic_DNA"/>
</dbReference>
<dbReference type="GO" id="GO:0004252">
    <property type="term" value="F:serine-type endopeptidase activity"/>
    <property type="evidence" value="ECO:0007669"/>
    <property type="project" value="UniProtKB-UniRule"/>
</dbReference>
<dbReference type="CDD" id="cd04852">
    <property type="entry name" value="Peptidases_S8_3"/>
    <property type="match status" value="1"/>
</dbReference>
<evidence type="ECO:0000256" key="3">
    <source>
        <dbReference type="ARBA" id="ARBA00022729"/>
    </source>
</evidence>
<proteinExistence type="inferred from homology"/>
<dbReference type="FunFam" id="3.30.70.80:FF:000002">
    <property type="entry name" value="Subtilisin-like protease SBT5.3"/>
    <property type="match status" value="1"/>
</dbReference>
<evidence type="ECO:0000313" key="12">
    <source>
        <dbReference type="EMBL" id="VFQ65494.1"/>
    </source>
</evidence>
<dbReference type="Proteomes" id="UP000595140">
    <property type="component" value="Unassembled WGS sequence"/>
</dbReference>
<dbReference type="PANTHER" id="PTHR10795">
    <property type="entry name" value="PROPROTEIN CONVERTASE SUBTILISIN/KEXIN"/>
    <property type="match status" value="1"/>
</dbReference>
<keyword evidence="2 7" id="KW-0645">Protease</keyword>
<evidence type="ECO:0000256" key="6">
    <source>
        <dbReference type="PIRSR" id="PIRSR615500-1"/>
    </source>
</evidence>
<dbReference type="InterPro" id="IPR010259">
    <property type="entry name" value="S8pro/Inhibitor_I9"/>
</dbReference>
<dbReference type="InterPro" id="IPR037045">
    <property type="entry name" value="S8pro/Inhibitor_I9_sf"/>
</dbReference>
<sequence length="710" mass="75406">MTTNTEPKGNDAHIVYMGHSSGESKATKAAHVKLLEDVLGSPLAAREAMLYSYKHGFSGFAARLTEAQAETVAAMPGVVYVSKSRKLKLHTTRSWDFLGLSLGAGAQPPHYGKMGEGSIIGLIDTGVWPESPSFKDETMGPVPKHWRGICQSGVQFNASHCNRKLIGARFFANGAGPAAHFYGSFLSPRDSIGHGTHTAATAGGSVVPGVSNEGLARGVARGGATRACLAVYKVCWMETCDESDILKAFDMAIHDGVDIISISIGRHFPLFPNGDHHDSISLGSYHAVARGITVVASAGNTGPDSYSVVNVAPWLITVGACTTDRRFLAGITLGDNSTFWGQSWYTGKALDGFREIVYPEATGLDNNACGGGNLDGKVTGKIVLCFRTDNVQSMLAAASAVAQAGGVGLIYAQRRDDNHVPSTIPSIKVDMEVGTRILAYIKQSRTPMSKVGAPSNVIGEVASPRVALFSSRGPNSLFPHILKPDIVAPGVDILAAYPSIHGVPTYQIDSGTSMSTPHVAGVVALIKAEHPGWSPGAIRSALVTSAWSSQRDGDDIRDGGHMDKVSNLFDIGGGFVNPIGALDPGLVYNTTMEDYRMAPTMDHLINLPYIILPDLGAKTITVIRTVTNVGPNTSIYEQTTLAPFGTTMKVEPKTLLFNGTKTANFQVTFTRTIKFQGGFSFGSLTWSDGHRRVRIPVAVRIIDFGVFGDV</sequence>
<dbReference type="Pfam" id="PF02225">
    <property type="entry name" value="PA"/>
    <property type="match status" value="1"/>
</dbReference>
<feature type="domain" description="PA" evidence="9">
    <location>
        <begin position="355"/>
        <end position="437"/>
    </location>
</feature>
<name>A0A484KNF7_9ASTE</name>
<dbReference type="InterPro" id="IPR023828">
    <property type="entry name" value="Peptidase_S8_Ser-AS"/>
</dbReference>
<protein>
    <submittedName>
        <fullName evidence="12">Uncharacterized protein</fullName>
    </submittedName>
</protein>
<evidence type="ECO:0000259" key="11">
    <source>
        <dbReference type="Pfam" id="PF17766"/>
    </source>
</evidence>
<evidence type="ECO:0000256" key="5">
    <source>
        <dbReference type="ARBA" id="ARBA00022825"/>
    </source>
</evidence>
<feature type="active site" description="Charge relay system" evidence="6 7">
    <location>
        <position position="513"/>
    </location>
</feature>
<dbReference type="InterPro" id="IPR034197">
    <property type="entry name" value="Peptidases_S8_3"/>
</dbReference>
<dbReference type="CDD" id="cd02120">
    <property type="entry name" value="PA_subtilisin_like"/>
    <property type="match status" value="1"/>
</dbReference>
<dbReference type="PROSITE" id="PS51892">
    <property type="entry name" value="SUBTILASE"/>
    <property type="match status" value="1"/>
</dbReference>